<dbReference type="Proteomes" id="UP000663855">
    <property type="component" value="Unassembled WGS sequence"/>
</dbReference>
<dbReference type="AlphaFoldDB" id="A0A814UZH0"/>
<protein>
    <submittedName>
        <fullName evidence="1">Uncharacterized protein</fullName>
    </submittedName>
</protein>
<dbReference type="Proteomes" id="UP000681967">
    <property type="component" value="Unassembled WGS sequence"/>
</dbReference>
<accession>A0A814UZH0</accession>
<comment type="caution">
    <text evidence="1">The sequence shown here is derived from an EMBL/GenBank/DDBJ whole genome shotgun (WGS) entry which is preliminary data.</text>
</comment>
<sequence length="292" mass="34157">MSKLSKRRARSLKALSKWHSDHIIVGERESGDYSVTDVNDSNVNDLDIKMQLSDIGDLFEICKTECNSRNPSVLVYMTLQHLNANWRNCEEFMDNVGCVTIKTADKWVHVFVDGDYEEFKRDSRSVTEGDNPKWIILNKDPCILICHNESTFKSGETYAKRWLMEKQSSFYSKDRGRFVMISDFLVQHPSGPLFNLNDNEWRQVVKEYPGLLKESRIQYVPRSSTGRIHVGVDGNFDNETVLQQFERLFQMLEFKTDYDKHDIIVLVDNARTHTVKEFRLNDLIYRLTPLVR</sequence>
<evidence type="ECO:0000313" key="1">
    <source>
        <dbReference type="EMBL" id="CAF1181266.1"/>
    </source>
</evidence>
<evidence type="ECO:0000313" key="2">
    <source>
        <dbReference type="EMBL" id="CAF4024876.1"/>
    </source>
</evidence>
<proteinExistence type="predicted"/>
<dbReference type="EMBL" id="CAJOBH010005458">
    <property type="protein sequence ID" value="CAF4024876.1"/>
    <property type="molecule type" value="Genomic_DNA"/>
</dbReference>
<gene>
    <name evidence="2" type="ORF">BYL167_LOCUS14992</name>
    <name evidence="1" type="ORF">CJN711_LOCUS11030</name>
</gene>
<reference evidence="1" key="1">
    <citation type="submission" date="2021-02" db="EMBL/GenBank/DDBJ databases">
        <authorList>
            <person name="Nowell W R."/>
        </authorList>
    </citation>
    <scope>NUCLEOTIDE SEQUENCE</scope>
</reference>
<dbReference type="EMBL" id="CAJNOV010004602">
    <property type="protein sequence ID" value="CAF1181266.1"/>
    <property type="molecule type" value="Genomic_DNA"/>
</dbReference>
<organism evidence="1 3">
    <name type="scientific">Rotaria magnacalcarata</name>
    <dbReference type="NCBI Taxonomy" id="392030"/>
    <lineage>
        <taxon>Eukaryota</taxon>
        <taxon>Metazoa</taxon>
        <taxon>Spiralia</taxon>
        <taxon>Gnathifera</taxon>
        <taxon>Rotifera</taxon>
        <taxon>Eurotatoria</taxon>
        <taxon>Bdelloidea</taxon>
        <taxon>Philodinida</taxon>
        <taxon>Philodinidae</taxon>
        <taxon>Rotaria</taxon>
    </lineage>
</organism>
<evidence type="ECO:0000313" key="3">
    <source>
        <dbReference type="Proteomes" id="UP000663855"/>
    </source>
</evidence>
<name>A0A814UZH0_9BILA</name>